<evidence type="ECO:0000313" key="2">
    <source>
        <dbReference type="EMBL" id="KAE8007952.1"/>
    </source>
</evidence>
<dbReference type="Pfam" id="PF11955">
    <property type="entry name" value="PORR"/>
    <property type="match status" value="1"/>
</dbReference>
<organism evidence="2 3">
    <name type="scientific">Carpinus fangiana</name>
    <dbReference type="NCBI Taxonomy" id="176857"/>
    <lineage>
        <taxon>Eukaryota</taxon>
        <taxon>Viridiplantae</taxon>
        <taxon>Streptophyta</taxon>
        <taxon>Embryophyta</taxon>
        <taxon>Tracheophyta</taxon>
        <taxon>Spermatophyta</taxon>
        <taxon>Magnoliopsida</taxon>
        <taxon>eudicotyledons</taxon>
        <taxon>Gunneridae</taxon>
        <taxon>Pentapetalae</taxon>
        <taxon>rosids</taxon>
        <taxon>fabids</taxon>
        <taxon>Fagales</taxon>
        <taxon>Betulaceae</taxon>
        <taxon>Carpinus</taxon>
    </lineage>
</organism>
<gene>
    <name evidence="2" type="ORF">FH972_004506</name>
</gene>
<dbReference type="Proteomes" id="UP000327013">
    <property type="component" value="Chromosome 2"/>
</dbReference>
<dbReference type="SMART" id="SM00256">
    <property type="entry name" value="FBOX"/>
    <property type="match status" value="1"/>
</dbReference>
<dbReference type="EMBL" id="CM017322">
    <property type="protein sequence ID" value="KAE8007952.1"/>
    <property type="molecule type" value="Genomic_DNA"/>
</dbReference>
<dbReference type="InterPro" id="IPR006527">
    <property type="entry name" value="F-box-assoc_dom_typ1"/>
</dbReference>
<dbReference type="AlphaFoldDB" id="A0A5N6QPU0"/>
<keyword evidence="3" id="KW-1185">Reference proteome</keyword>
<proteinExistence type="predicted"/>
<dbReference type="InterPro" id="IPR045040">
    <property type="entry name" value="PORR_fam"/>
</dbReference>
<dbReference type="OrthoDB" id="1892230at2759"/>
<sequence>MPPPHTTKLPHQLHQLRTFVDAKIKWVRDPYLDFAVEREKDLKQAISLKNHILSTPSNSLPLSTASLLKPHLHLPTSTSTSKFSLKYPFLFTQFHPSPHLPPLLTLTPQALALHKEESAIHTSTSHRNDAVRRLAKLLMLTGAYRLPLYVIERLKWDMGLPHNYFLTLLADFPEYFQVCEMRDELGGEQVLALELVSWRKELAVSELERRAWTGGDFGRKRWVRIAFPMCLTKGFELEKKVRDWVEQWQDLPYISPYENAFHLPPNSDQAEKWAVAVLHELLWLTVSKKTERDNVFCLGEYLGFGGRFKKALVHHPGIFYLSNKIRTQTVVLREAYRKDFLVEKHPLMGMRHRYIYLMNKVPKRGKQAALSTNGNGRKKKGNVRFRNYWILFLPLNLELHPDGLGDPVHLLIQGFSCPPLISSCSPNRTIERKGGKSITEMSVQLPPDLQTEILVRLPVKSLLRFQCVSKSFESLISSAGFISTHTNHRESTNNCAHLIIGRFNQSENNEVKEEFRCFQFDDSFLRMNLTLPTPCNGVDVVVNSPARGYSVHGFGFDPKSDDYKVLRITYEYGPDRLSPRVKLFKLSTGAWKTVRFLDDFHYLIGGSWNFQAFVNGASHWLGRNYDTSKKELVILLFHMFDEEFRVMKLPDVVATRYVTSFLEVSGGLLSLIYYDDDASPGNESCCIWLMKDYGVIESWTKQYTLDLRDCMGLIRSFRNILLLTKINTDIEEQLEPELTLYDLKTNRCINPGIRSMDCRLCMNVYIENLVLLNQVNAMPDKYETS</sequence>
<evidence type="ECO:0000259" key="1">
    <source>
        <dbReference type="PROSITE" id="PS50181"/>
    </source>
</evidence>
<dbReference type="NCBIfam" id="TIGR01640">
    <property type="entry name" value="F_box_assoc_1"/>
    <property type="match status" value="1"/>
</dbReference>
<evidence type="ECO:0000313" key="3">
    <source>
        <dbReference type="Proteomes" id="UP000327013"/>
    </source>
</evidence>
<dbReference type="SUPFAM" id="SSF81383">
    <property type="entry name" value="F-box domain"/>
    <property type="match status" value="1"/>
</dbReference>
<dbReference type="InterPro" id="IPR036047">
    <property type="entry name" value="F-box-like_dom_sf"/>
</dbReference>
<dbReference type="Pfam" id="PF07734">
    <property type="entry name" value="FBA_1"/>
    <property type="match status" value="1"/>
</dbReference>
<dbReference type="GO" id="GO:0003723">
    <property type="term" value="F:RNA binding"/>
    <property type="evidence" value="ECO:0007669"/>
    <property type="project" value="InterPro"/>
</dbReference>
<reference evidence="2 3" key="1">
    <citation type="submission" date="2019-06" db="EMBL/GenBank/DDBJ databases">
        <title>A chromosomal-level reference genome of Carpinus fangiana (Coryloideae, Betulaceae).</title>
        <authorList>
            <person name="Yang X."/>
            <person name="Wang Z."/>
            <person name="Zhang L."/>
            <person name="Hao G."/>
            <person name="Liu J."/>
            <person name="Yang Y."/>
        </authorList>
    </citation>
    <scope>NUCLEOTIDE SEQUENCE [LARGE SCALE GENOMIC DNA]</scope>
    <source>
        <strain evidence="2">Cfa_2016G</strain>
        <tissue evidence="2">Leaf</tissue>
    </source>
</reference>
<feature type="domain" description="F-box" evidence="1">
    <location>
        <begin position="439"/>
        <end position="485"/>
    </location>
</feature>
<dbReference type="PROSITE" id="PS50181">
    <property type="entry name" value="FBOX"/>
    <property type="match status" value="1"/>
</dbReference>
<dbReference type="CDD" id="cd22157">
    <property type="entry name" value="F-box_AtFBW1-like"/>
    <property type="match status" value="1"/>
</dbReference>
<name>A0A5N6QPU0_9ROSI</name>
<dbReference type="InterPro" id="IPR017451">
    <property type="entry name" value="F-box-assoc_interact_dom"/>
</dbReference>
<protein>
    <recommendedName>
        <fullName evidence="1">F-box domain-containing protein</fullName>
    </recommendedName>
</protein>
<dbReference type="PANTHER" id="PTHR31476">
    <property type="entry name" value="PROTEIN WHAT'S THIS FACTOR 1 HOMOLOG, CHLOROPLASTIC"/>
    <property type="match status" value="1"/>
</dbReference>
<accession>A0A5N6QPU0</accession>
<dbReference type="Gene3D" id="1.20.1280.50">
    <property type="match status" value="1"/>
</dbReference>
<dbReference type="PANTHER" id="PTHR31476:SF19">
    <property type="entry name" value="UBIQUITIN CARBOXYL-TERMINAL HYDROLASE FAMILY PROTEIN"/>
    <property type="match status" value="1"/>
</dbReference>
<dbReference type="InterPro" id="IPR001810">
    <property type="entry name" value="F-box_dom"/>
</dbReference>
<dbReference type="InterPro" id="IPR021099">
    <property type="entry name" value="PORR_domain"/>
</dbReference>
<dbReference type="Pfam" id="PF00646">
    <property type="entry name" value="F-box"/>
    <property type="match status" value="1"/>
</dbReference>